<proteinExistence type="predicted"/>
<dbReference type="AlphaFoldDB" id="W9RPX1"/>
<feature type="region of interest" description="Disordered" evidence="1">
    <location>
        <begin position="65"/>
        <end position="88"/>
    </location>
</feature>
<sequence length="88" mass="10157">MQQWNVGKWVVDASCVLETLLNFIYDAVVVAHHPTTKVSRIEVLRRQNLSTKPVYFAMFRRRRNDEGQAVDSDCEKRKSNGESETEGD</sequence>
<gene>
    <name evidence="2" type="ORF">L484_008201</name>
</gene>
<dbReference type="Proteomes" id="UP000030645">
    <property type="component" value="Unassembled WGS sequence"/>
</dbReference>
<organism evidence="2 3">
    <name type="scientific">Morus notabilis</name>
    <dbReference type="NCBI Taxonomy" id="981085"/>
    <lineage>
        <taxon>Eukaryota</taxon>
        <taxon>Viridiplantae</taxon>
        <taxon>Streptophyta</taxon>
        <taxon>Embryophyta</taxon>
        <taxon>Tracheophyta</taxon>
        <taxon>Spermatophyta</taxon>
        <taxon>Magnoliopsida</taxon>
        <taxon>eudicotyledons</taxon>
        <taxon>Gunneridae</taxon>
        <taxon>Pentapetalae</taxon>
        <taxon>rosids</taxon>
        <taxon>fabids</taxon>
        <taxon>Rosales</taxon>
        <taxon>Moraceae</taxon>
        <taxon>Moreae</taxon>
        <taxon>Morus</taxon>
    </lineage>
</organism>
<evidence type="ECO:0000313" key="2">
    <source>
        <dbReference type="EMBL" id="EXB90601.1"/>
    </source>
</evidence>
<protein>
    <submittedName>
        <fullName evidence="2">Uncharacterized protein</fullName>
    </submittedName>
</protein>
<evidence type="ECO:0000256" key="1">
    <source>
        <dbReference type="SAM" id="MobiDB-lite"/>
    </source>
</evidence>
<dbReference type="EMBL" id="KE345039">
    <property type="protein sequence ID" value="EXB90601.1"/>
    <property type="molecule type" value="Genomic_DNA"/>
</dbReference>
<name>W9RPX1_9ROSA</name>
<reference evidence="3" key="1">
    <citation type="submission" date="2013-01" db="EMBL/GenBank/DDBJ databases">
        <title>Draft Genome Sequence of a Mulberry Tree, Morus notabilis C.K. Schneid.</title>
        <authorList>
            <person name="He N."/>
            <person name="Zhao S."/>
        </authorList>
    </citation>
    <scope>NUCLEOTIDE SEQUENCE</scope>
</reference>
<accession>W9RPX1</accession>
<keyword evidence="3" id="KW-1185">Reference proteome</keyword>
<evidence type="ECO:0000313" key="3">
    <source>
        <dbReference type="Proteomes" id="UP000030645"/>
    </source>
</evidence>